<evidence type="ECO:0000256" key="1">
    <source>
        <dbReference type="ARBA" id="ARBA00001686"/>
    </source>
</evidence>
<dbReference type="InterPro" id="IPR058866">
    <property type="entry name" value="GDPGP1_N"/>
</dbReference>
<feature type="compositionally biased region" description="Basic and acidic residues" evidence="15">
    <location>
        <begin position="1084"/>
        <end position="1097"/>
    </location>
</feature>
<dbReference type="GO" id="GO:0005794">
    <property type="term" value="C:Golgi apparatus"/>
    <property type="evidence" value="ECO:0007669"/>
    <property type="project" value="UniProtKB-SubCell"/>
</dbReference>
<dbReference type="InterPro" id="IPR036940">
    <property type="entry name" value="PI3/4_kinase_cat_sf"/>
</dbReference>
<dbReference type="SUPFAM" id="SSF56112">
    <property type="entry name" value="Protein kinase-like (PK-like)"/>
    <property type="match status" value="1"/>
</dbReference>
<dbReference type="Pfam" id="PF21245">
    <property type="entry name" value="PI4KB-PIK1_PIK"/>
    <property type="match status" value="1"/>
</dbReference>
<organism evidence="18 19">
    <name type="scientific">Asparagus officinalis</name>
    <name type="common">Garden asparagus</name>
    <dbReference type="NCBI Taxonomy" id="4686"/>
    <lineage>
        <taxon>Eukaryota</taxon>
        <taxon>Viridiplantae</taxon>
        <taxon>Streptophyta</taxon>
        <taxon>Embryophyta</taxon>
        <taxon>Tracheophyta</taxon>
        <taxon>Spermatophyta</taxon>
        <taxon>Magnoliopsida</taxon>
        <taxon>Liliopsida</taxon>
        <taxon>Asparagales</taxon>
        <taxon>Asparagaceae</taxon>
        <taxon>Asparagoideae</taxon>
        <taxon>Asparagus</taxon>
    </lineage>
</organism>
<dbReference type="Pfam" id="PF04153">
    <property type="entry name" value="NOT2_3_5_C"/>
    <property type="match status" value="1"/>
</dbReference>
<evidence type="ECO:0000256" key="14">
    <source>
        <dbReference type="ARBA" id="ARBA00023136"/>
    </source>
</evidence>
<dbReference type="EC" id="2.7.1.67" evidence="6"/>
<dbReference type="EMBL" id="CM007389">
    <property type="protein sequence ID" value="ONK57641.1"/>
    <property type="molecule type" value="Genomic_DNA"/>
</dbReference>
<evidence type="ECO:0000313" key="19">
    <source>
        <dbReference type="Proteomes" id="UP000243459"/>
    </source>
</evidence>
<evidence type="ECO:0000256" key="9">
    <source>
        <dbReference type="ARBA" id="ARBA00022553"/>
    </source>
</evidence>
<evidence type="ECO:0000256" key="7">
    <source>
        <dbReference type="ARBA" id="ARBA00022473"/>
    </source>
</evidence>
<dbReference type="GO" id="GO:0005886">
    <property type="term" value="C:plasma membrane"/>
    <property type="evidence" value="ECO:0007669"/>
    <property type="project" value="UniProtKB-SubCell"/>
</dbReference>
<feature type="compositionally biased region" description="Polar residues" evidence="15">
    <location>
        <begin position="1132"/>
        <end position="1143"/>
    </location>
</feature>
<dbReference type="GO" id="GO:0048015">
    <property type="term" value="P:phosphatidylinositol-mediated signaling"/>
    <property type="evidence" value="ECO:0007669"/>
    <property type="project" value="TreeGrafter"/>
</dbReference>
<feature type="compositionally biased region" description="Basic and acidic residues" evidence="15">
    <location>
        <begin position="1162"/>
        <end position="1172"/>
    </location>
</feature>
<feature type="compositionally biased region" description="Low complexity" evidence="15">
    <location>
        <begin position="15"/>
        <end position="26"/>
    </location>
</feature>
<keyword evidence="8" id="KW-1003">Cell membrane</keyword>
<dbReference type="PROSITE" id="PS00915">
    <property type="entry name" value="PI3_4_KINASE_1"/>
    <property type="match status" value="1"/>
</dbReference>
<dbReference type="InterPro" id="IPR007282">
    <property type="entry name" value="NOT2/3/5_C"/>
</dbReference>
<feature type="region of interest" description="Disordered" evidence="15">
    <location>
        <begin position="1084"/>
        <end position="1104"/>
    </location>
</feature>
<dbReference type="Gene3D" id="2.30.30.1020">
    <property type="entry name" value="CCR4-NOT complex subunit 2/3/5, C-terminal domain"/>
    <property type="match status" value="1"/>
</dbReference>
<dbReference type="SUPFAM" id="SSF48371">
    <property type="entry name" value="ARM repeat"/>
    <property type="match status" value="1"/>
</dbReference>
<dbReference type="InterPro" id="IPR042236">
    <property type="entry name" value="PI3K_accessory_sf"/>
</dbReference>
<feature type="compositionally biased region" description="Basic and acidic residues" evidence="15">
    <location>
        <begin position="1007"/>
        <end position="1034"/>
    </location>
</feature>
<feature type="region of interest" description="Disordered" evidence="15">
    <location>
        <begin position="66"/>
        <end position="86"/>
    </location>
</feature>
<dbReference type="Gene3D" id="1.10.1070.11">
    <property type="entry name" value="Phosphatidylinositol 3-/4-kinase, catalytic domain"/>
    <property type="match status" value="1"/>
</dbReference>
<feature type="compositionally biased region" description="Polar residues" evidence="15">
    <location>
        <begin position="1"/>
        <end position="11"/>
    </location>
</feature>
<evidence type="ECO:0000256" key="3">
    <source>
        <dbReference type="ARBA" id="ARBA00004236"/>
    </source>
</evidence>
<keyword evidence="12" id="KW-0418">Kinase</keyword>
<evidence type="ECO:0000256" key="10">
    <source>
        <dbReference type="ARBA" id="ARBA00022679"/>
    </source>
</evidence>
<keyword evidence="9" id="KW-0597">Phosphoprotein</keyword>
<dbReference type="InterPro" id="IPR001263">
    <property type="entry name" value="PI3K_accessory_dom"/>
</dbReference>
<evidence type="ECO:0000256" key="5">
    <source>
        <dbReference type="ARBA" id="ARBA00006209"/>
    </source>
</evidence>
<evidence type="ECO:0000313" key="18">
    <source>
        <dbReference type="EMBL" id="ONK57641.1"/>
    </source>
</evidence>
<dbReference type="InterPro" id="IPR018936">
    <property type="entry name" value="PI3/4_kinase_CS"/>
</dbReference>
<dbReference type="GO" id="GO:0009860">
    <property type="term" value="P:pollen tube growth"/>
    <property type="evidence" value="ECO:0007669"/>
    <property type="project" value="UniProtKB-ARBA"/>
</dbReference>
<evidence type="ECO:0000256" key="6">
    <source>
        <dbReference type="ARBA" id="ARBA00012169"/>
    </source>
</evidence>
<dbReference type="Gene3D" id="1.25.40.70">
    <property type="entry name" value="Phosphatidylinositol 3-kinase, accessory domain (PIK)"/>
    <property type="match status" value="1"/>
</dbReference>
<evidence type="ECO:0000259" key="16">
    <source>
        <dbReference type="PROSITE" id="PS50290"/>
    </source>
</evidence>
<dbReference type="InterPro" id="IPR016024">
    <property type="entry name" value="ARM-type_fold"/>
</dbReference>
<dbReference type="InterPro" id="IPR038635">
    <property type="entry name" value="CCR4-NOT_su2/3/5_C_sf"/>
</dbReference>
<feature type="region of interest" description="Disordered" evidence="15">
    <location>
        <begin position="1382"/>
        <end position="1407"/>
    </location>
</feature>
<comment type="subcellular location">
    <subcellularLocation>
        <location evidence="3">Cell membrane</location>
    </subcellularLocation>
    <subcellularLocation>
        <location evidence="2">Endomembrane system</location>
        <topology evidence="2">Peripheral membrane protein</topology>
    </subcellularLocation>
    <subcellularLocation>
        <location evidence="4">Golgi apparatus</location>
        <location evidence="4">trans-Golgi network</location>
    </subcellularLocation>
</comment>
<feature type="compositionally biased region" description="Polar residues" evidence="15">
    <location>
        <begin position="368"/>
        <end position="389"/>
    </location>
</feature>
<feature type="region of interest" description="Disordered" evidence="15">
    <location>
        <begin position="1"/>
        <end position="32"/>
    </location>
</feature>
<feature type="compositionally biased region" description="Basic and acidic residues" evidence="15">
    <location>
        <begin position="971"/>
        <end position="988"/>
    </location>
</feature>
<accession>A0A5P1E4T3</accession>
<dbReference type="InterPro" id="IPR011009">
    <property type="entry name" value="Kinase-like_dom_sf"/>
</dbReference>
<proteinExistence type="inferred from homology"/>
<name>A0A5P1E4T3_ASPOF</name>
<dbReference type="SMART" id="SM00146">
    <property type="entry name" value="PI3Kc"/>
    <property type="match status" value="1"/>
</dbReference>
<keyword evidence="11" id="KW-0677">Repeat</keyword>
<dbReference type="Pfam" id="PF00454">
    <property type="entry name" value="PI3_PI4_kinase"/>
    <property type="match status" value="1"/>
</dbReference>
<evidence type="ECO:0000256" key="11">
    <source>
        <dbReference type="ARBA" id="ARBA00022737"/>
    </source>
</evidence>
<feature type="region of interest" description="Disordered" evidence="15">
    <location>
        <begin position="876"/>
        <end position="908"/>
    </location>
</feature>
<dbReference type="Gramene" id="ONK57641">
    <property type="protein sequence ID" value="ONK57641"/>
    <property type="gene ID" value="A4U43_C09F2580"/>
</dbReference>
<keyword evidence="13" id="KW-0333">Golgi apparatus</keyword>
<dbReference type="PROSITE" id="PS00916">
    <property type="entry name" value="PI3_4_KINASE_2"/>
    <property type="match status" value="1"/>
</dbReference>
<dbReference type="InterPro" id="IPR000403">
    <property type="entry name" value="PI3/4_kinase_cat_dom"/>
</dbReference>
<feature type="region of interest" description="Disordered" evidence="15">
    <location>
        <begin position="364"/>
        <end position="389"/>
    </location>
</feature>
<dbReference type="InterPro" id="IPR057754">
    <property type="entry name" value="PI4-kinase_beta/PIK1_cat"/>
</dbReference>
<dbReference type="FunFam" id="3.30.1010.10:FF:000018">
    <property type="entry name" value="phosphatidylinositol 4-kinase beta 1"/>
    <property type="match status" value="1"/>
</dbReference>
<dbReference type="GO" id="GO:0048768">
    <property type="term" value="P:root hair cell tip growth"/>
    <property type="evidence" value="ECO:0007669"/>
    <property type="project" value="UniProtKB-ARBA"/>
</dbReference>
<feature type="region of interest" description="Disordered" evidence="15">
    <location>
        <begin position="1470"/>
        <end position="1503"/>
    </location>
</feature>
<feature type="domain" description="PI3K/PI4K catalytic" evidence="16">
    <location>
        <begin position="1515"/>
        <end position="1783"/>
    </location>
</feature>
<keyword evidence="19" id="KW-1185">Reference proteome</keyword>
<evidence type="ECO:0000256" key="2">
    <source>
        <dbReference type="ARBA" id="ARBA00004184"/>
    </source>
</evidence>
<comment type="catalytic activity">
    <reaction evidence="1">
        <text>a 1,2-diacyl-sn-glycero-3-phospho-(1D-myo-inositol) + ATP = a 1,2-diacyl-sn-glycero-3-phospho-(1D-myo-inositol 4-phosphate) + ADP + H(+)</text>
        <dbReference type="Rhea" id="RHEA:19877"/>
        <dbReference type="ChEBI" id="CHEBI:15378"/>
        <dbReference type="ChEBI" id="CHEBI:30616"/>
        <dbReference type="ChEBI" id="CHEBI:57880"/>
        <dbReference type="ChEBI" id="CHEBI:58178"/>
        <dbReference type="ChEBI" id="CHEBI:456216"/>
        <dbReference type="EC" id="2.7.1.67"/>
    </reaction>
</comment>
<protein>
    <recommendedName>
        <fullName evidence="6">1-phosphatidylinositol 4-kinase</fullName>
        <ecNumber evidence="6">2.7.1.67</ecNumber>
    </recommendedName>
</protein>
<feature type="compositionally biased region" description="Basic and acidic residues" evidence="15">
    <location>
        <begin position="1051"/>
        <end position="1065"/>
    </location>
</feature>
<dbReference type="CDD" id="cd05168">
    <property type="entry name" value="PI4Kc_III_beta"/>
    <property type="match status" value="1"/>
</dbReference>
<feature type="compositionally biased region" description="Polar residues" evidence="15">
    <location>
        <begin position="259"/>
        <end position="268"/>
    </location>
</feature>
<feature type="region of interest" description="Disordered" evidence="15">
    <location>
        <begin position="1162"/>
        <end position="1189"/>
    </location>
</feature>
<feature type="region of interest" description="Disordered" evidence="15">
    <location>
        <begin position="1051"/>
        <end position="1070"/>
    </location>
</feature>
<sequence>MVSASNLQDSSGRPFATSFSSQSATAPGFHHSGGMQGLHNNYGGFNVQSMPGSLASRNAAAAAAMGGVPSSGMQQPGGGISSGRFGSNNLPVAMSQLSHGSAHGHSGITNRGGINVLGNTAFSSSMNGVGGSLPGISSNSVTAGNRNSVPGLGASPVLGGPRITNSMGSIVGGGNIGRSISSGGLSVPGLASRVNLATNSGSGSLNLQGPNRLMGGMLQQAPQMLNMLGNTYPTSGGPLSQNQVQTGNSALSSMGMLSDVNSNDNSPFDINDFPQLSGRPSSAGGSQGQLGSLRKQGVGVSSIVQQSQEFSIQNEDFPALPGFKGGSSDFSMDLHQKEQLHDNVSMMQSQHFPMARSAGFSLGGTYPSGRQQQQHGTSVNNAGVSFTPGSNQDLMHLHGSDLFPSSHGSYHSQIQNTGHPSIGLRQLNSTNPASGMGAYEQLMQYQHPQSQSQFRLQQMSAVNQSYRDQSLKSMQASQAAPDRFGLLGLLSVIRMSDPDLTSLALGIDLTTLGLNLNSTDNLYKTFGSPWSDEPAKGEPEYSIPSCYYAKQPPPLQQGHFARFQLSTLFYIFYRIRSVLLSVQTLTRVSTPETLTLTKFELRDGELGERCRAPRAEPLRIATRRSRDHPQRKPVCLGTARTMVIGSRTSSFLLQWIAVSYLYKHDHAGVRDYLCNRMYTLPLSGLENYLFQICYMLVHKPSPSLDKFVIDTCSKSLRIALKVHWFLMAELEDSEDNEGISRIQEKCQIAATLMGDWAPLLRAGFGQQGTLPASPKGVPMLNRILSSKQKLLSLASSPAHSSPVDERLSNSEENKLLKKLIPGPKVRDALSFRKSVEKEEESDKDGFFKKLLRDSKDKEEDDGDKNGFFKRLIRDSKEKDEEDGDKDGFFKRLRRDSKDEDDQELGSSSDGFLKRLFRDKEEKLGEEYEKDKEGFFKKIFKDKMNEEEGRGSRSFDEDDKESFFRRKFFKDKNEERKDGGQERVEEHKSNGSLDEDEKESLLRRRFKDKNDEKKDGGHDRTNEEENKGGRRRIEDDDKDGFFRRLFKDKNDDKKVIGNDRNEKEKCNGSADDADKEGFFRRIFKDKHDQDRKDEEHSKCNGSCEEEETPEFLSFRRLFRVHPEDGKTAGVHSNPGSPLDSSPGTENFFRRLFRDRDRSIEDSELFGSKKKELRPGTPRQQNEKAYTKPPLPNNMIAQIRKSTYHASLEFVQSLCDTSYGLVDIFPVQDRKVALRESLMEINSLLADAQKCGGVCFPMGKGMYRVVHIPEDEAVLLNSREKAPYLICLEVLKCESPSNTKASSDSQKLSKGGIPLANGDAQLPKPPPWAYPLWNQLDINRIETDRMLRSTSQAIDRAMAQLWEAKVKFVNVSLSVGNRSLDCPKCNEDSESRSTFHTSSDSPLVPNDLLSPEDGRAQVNVLRNHDDHDVEWVTVSLSAVPGVKMEDVDDQEPPRRKDHRRVPSTIAMEEVKAAAAKGQAPPGLPLKGARQNSPDEQPKVPNGGILKPTDALSGELWELKKERIRSSSAYGKLLGWDLRSFIVKSGDDCRQEHLAVQLVAQFYDIYQEAGLPLWLRPYEILVTSSYTALIETIPDTASIHAIKSRFPNISSLRDYFISKYEENSPSFKLAQRNFVESMAGYSILCYLLQVKDRHNGNLLVDEEGHIIHIDFGFMLSNSPGGVNFESAPFKLTRELLEVMDSDAEGNPSEFFDYFKVLCIQGFLTCRKHAEHIILLVEMLQDSGFPCFKGGPRTIQNLRKRFHLSLTEEQCVSLVLSLISSSLDAWRTRQYDYYQRKYGDLICRGIQVLWKFSLCTVALLNLDKVSVGSRETTVLVIDMKNRLILIRTRSKLESPASLECSASKWNFDALIYELYTGPSFWLLYAASKLPLYAFKSGQGPPNSASAEETLPDDFFLNTLLLGQWEDRISRGLFRYDVTACETKVIPGAQGFIAQLNEGRHLKKRPTEFRVDRVSPIEYGHVLLIPKVLECLPQRIDSESFMLALHMAVEAGNPYFRLGYNSLGAFATINHLHFQENNIPFNVLISDSGKKVFVFPQCYAEKQALGDVNQELLDTQVNPAVWEISGHMVLKRKEDYEEATEDYAWRLLAEVSLSKDRFQEVKDCIFEATGLVESKEEVADAAENKETSFRGATPVSSRHFPQGCLVLEFNDDGLSAEGNRPGTWKAKNTSCKWIGAFSAEGNRPGTWKAKNTSCKWIGASENGVAS</sequence>
<dbReference type="Pfam" id="PF26216">
    <property type="entry name" value="GDPGP1_C"/>
    <property type="match status" value="1"/>
</dbReference>
<dbReference type="GO" id="GO:0046854">
    <property type="term" value="P:phosphatidylinositol phosphate biosynthetic process"/>
    <property type="evidence" value="ECO:0007669"/>
    <property type="project" value="InterPro"/>
</dbReference>
<gene>
    <name evidence="18" type="ORF">A4U43_C09F2580</name>
</gene>
<dbReference type="PROSITE" id="PS50290">
    <property type="entry name" value="PI3_4_KINASE_3"/>
    <property type="match status" value="1"/>
</dbReference>
<dbReference type="InterPro" id="IPR015433">
    <property type="entry name" value="PI3/4_kinase"/>
</dbReference>
<dbReference type="Pfam" id="PF26217">
    <property type="entry name" value="GDPGP1_N"/>
    <property type="match status" value="1"/>
</dbReference>
<dbReference type="FunFam" id="1.10.1070.11:FF:000019">
    <property type="entry name" value="Phosphatidylinositol 4-kinase beta 1"/>
    <property type="match status" value="1"/>
</dbReference>
<dbReference type="GO" id="GO:0004430">
    <property type="term" value="F:1-phosphatidylinositol 4-kinase activity"/>
    <property type="evidence" value="ECO:0007669"/>
    <property type="project" value="UniProtKB-EC"/>
</dbReference>
<evidence type="ECO:0000256" key="4">
    <source>
        <dbReference type="ARBA" id="ARBA00004601"/>
    </source>
</evidence>
<feature type="region of interest" description="Disordered" evidence="15">
    <location>
        <begin position="971"/>
        <end position="1034"/>
    </location>
</feature>
<feature type="compositionally biased region" description="Basic and acidic residues" evidence="15">
    <location>
        <begin position="1382"/>
        <end position="1391"/>
    </location>
</feature>
<comment type="similarity">
    <text evidence="5">Belongs to the PI3/PI4-kinase family. Type III PI4K subfamily.</text>
</comment>
<dbReference type="Proteomes" id="UP000243459">
    <property type="component" value="Chromosome 9"/>
</dbReference>
<dbReference type="InterPro" id="IPR058865">
    <property type="entry name" value="GDPGP1_C"/>
</dbReference>
<feature type="region of interest" description="Disordered" evidence="15">
    <location>
        <begin position="253"/>
        <end position="294"/>
    </location>
</feature>
<evidence type="ECO:0000256" key="13">
    <source>
        <dbReference type="ARBA" id="ARBA00023034"/>
    </source>
</evidence>
<dbReference type="PANTHER" id="PTHR10048">
    <property type="entry name" value="PHOSPHATIDYLINOSITOL KINASE"/>
    <property type="match status" value="1"/>
</dbReference>
<feature type="region of interest" description="Disordered" evidence="15">
    <location>
        <begin position="1124"/>
        <end position="1144"/>
    </location>
</feature>
<keyword evidence="14" id="KW-0472">Membrane</keyword>
<dbReference type="PANTHER" id="PTHR10048:SF22">
    <property type="entry name" value="PHOSPHATIDYLINOSITOL 4-KINASE BETA"/>
    <property type="match status" value="1"/>
</dbReference>
<keyword evidence="7" id="KW-0217">Developmental protein</keyword>
<feature type="domain" description="PIK helical" evidence="17">
    <location>
        <begin position="562"/>
        <end position="749"/>
    </location>
</feature>
<keyword evidence="10" id="KW-0808">Transferase</keyword>
<evidence type="ECO:0000256" key="12">
    <source>
        <dbReference type="ARBA" id="ARBA00022777"/>
    </source>
</evidence>
<dbReference type="InterPro" id="IPR049160">
    <property type="entry name" value="PI4KB-PIK1_PIK"/>
</dbReference>
<feature type="compositionally biased region" description="Low complexity" evidence="15">
    <location>
        <begin position="281"/>
        <end position="293"/>
    </location>
</feature>
<evidence type="ECO:0000259" key="17">
    <source>
        <dbReference type="PROSITE" id="PS51545"/>
    </source>
</evidence>
<dbReference type="GO" id="GO:0006355">
    <property type="term" value="P:regulation of DNA-templated transcription"/>
    <property type="evidence" value="ECO:0007669"/>
    <property type="project" value="InterPro"/>
</dbReference>
<evidence type="ECO:0000256" key="8">
    <source>
        <dbReference type="ARBA" id="ARBA00022475"/>
    </source>
</evidence>
<reference evidence="19" key="1">
    <citation type="journal article" date="2017" name="Nat. Commun.">
        <title>The asparagus genome sheds light on the origin and evolution of a young Y chromosome.</title>
        <authorList>
            <person name="Harkess A."/>
            <person name="Zhou J."/>
            <person name="Xu C."/>
            <person name="Bowers J.E."/>
            <person name="Van der Hulst R."/>
            <person name="Ayyampalayam S."/>
            <person name="Mercati F."/>
            <person name="Riccardi P."/>
            <person name="McKain M.R."/>
            <person name="Kakrana A."/>
            <person name="Tang H."/>
            <person name="Ray J."/>
            <person name="Groenendijk J."/>
            <person name="Arikit S."/>
            <person name="Mathioni S.M."/>
            <person name="Nakano M."/>
            <person name="Shan H."/>
            <person name="Telgmann-Rauber A."/>
            <person name="Kanno A."/>
            <person name="Yue Z."/>
            <person name="Chen H."/>
            <person name="Li W."/>
            <person name="Chen Y."/>
            <person name="Xu X."/>
            <person name="Zhang Y."/>
            <person name="Luo S."/>
            <person name="Chen H."/>
            <person name="Gao J."/>
            <person name="Mao Z."/>
            <person name="Pires J.C."/>
            <person name="Luo M."/>
            <person name="Kudrna D."/>
            <person name="Wing R.A."/>
            <person name="Meyers B.C."/>
            <person name="Yi K."/>
            <person name="Kong H."/>
            <person name="Lavrijsen P."/>
            <person name="Sunseri F."/>
            <person name="Falavigna A."/>
            <person name="Ye Y."/>
            <person name="Leebens-Mack J.H."/>
            <person name="Chen G."/>
        </authorList>
    </citation>
    <scope>NUCLEOTIDE SEQUENCE [LARGE SCALE GENOMIC DNA]</scope>
    <source>
        <strain evidence="19">cv. DH0086</strain>
    </source>
</reference>
<dbReference type="PROSITE" id="PS51545">
    <property type="entry name" value="PIK_HELICAL"/>
    <property type="match status" value="1"/>
</dbReference>
<dbReference type="Gene3D" id="3.30.1010.10">
    <property type="entry name" value="Phosphatidylinositol 3-kinase Catalytic Subunit, Chain A, domain 4"/>
    <property type="match status" value="1"/>
</dbReference>
<evidence type="ECO:0000256" key="15">
    <source>
        <dbReference type="SAM" id="MobiDB-lite"/>
    </source>
</evidence>